<feature type="transmembrane region" description="Helical" evidence="1">
    <location>
        <begin position="57"/>
        <end position="78"/>
    </location>
</feature>
<organism evidence="2 3">
    <name type="scientific">Amorphotheca resinae ATCC 22711</name>
    <dbReference type="NCBI Taxonomy" id="857342"/>
    <lineage>
        <taxon>Eukaryota</taxon>
        <taxon>Fungi</taxon>
        <taxon>Dikarya</taxon>
        <taxon>Ascomycota</taxon>
        <taxon>Pezizomycotina</taxon>
        <taxon>Leotiomycetes</taxon>
        <taxon>Helotiales</taxon>
        <taxon>Amorphothecaceae</taxon>
        <taxon>Amorphotheca</taxon>
    </lineage>
</organism>
<evidence type="ECO:0000256" key="1">
    <source>
        <dbReference type="SAM" id="Phobius"/>
    </source>
</evidence>
<keyword evidence="1" id="KW-1133">Transmembrane helix</keyword>
<keyword evidence="1" id="KW-0812">Transmembrane</keyword>
<accession>A0A2T3AUS0</accession>
<evidence type="ECO:0000313" key="2">
    <source>
        <dbReference type="EMBL" id="PSS12373.1"/>
    </source>
</evidence>
<dbReference type="InParanoid" id="A0A2T3AUS0"/>
<dbReference type="EMBL" id="KZ679015">
    <property type="protein sequence ID" value="PSS12373.1"/>
    <property type="molecule type" value="Genomic_DNA"/>
</dbReference>
<proteinExistence type="predicted"/>
<evidence type="ECO:0000313" key="3">
    <source>
        <dbReference type="Proteomes" id="UP000241818"/>
    </source>
</evidence>
<dbReference type="Proteomes" id="UP000241818">
    <property type="component" value="Unassembled WGS sequence"/>
</dbReference>
<gene>
    <name evidence="2" type="ORF">M430DRAFT_170093</name>
</gene>
<keyword evidence="1" id="KW-0472">Membrane</keyword>
<dbReference type="RefSeq" id="XP_024718371.1">
    <property type="nucleotide sequence ID" value="XM_024863578.1"/>
</dbReference>
<dbReference type="AlphaFoldDB" id="A0A2T3AUS0"/>
<sequence length="159" mass="17409">MAVNFGSCYFTLSGFSFVQLHTPFLRLAHSTPACYFSSTAHASKSELVLDLRIDRRLIPLALVALYPVLLTALLKTALSKSTGREKRGVQQTNKSWGTPMHKFSCDRIIGILLHDDGCVLCEQFAALQTMHDILASHGISVMLPSFPSSEEGEGAEPAR</sequence>
<dbReference type="GeneID" id="36571659"/>
<name>A0A2T3AUS0_AMORE</name>
<reference evidence="2 3" key="1">
    <citation type="journal article" date="2018" name="New Phytol.">
        <title>Comparative genomics and transcriptomics depict ericoid mycorrhizal fungi as versatile saprotrophs and plant mutualists.</title>
        <authorList>
            <person name="Martino E."/>
            <person name="Morin E."/>
            <person name="Grelet G.A."/>
            <person name="Kuo A."/>
            <person name="Kohler A."/>
            <person name="Daghino S."/>
            <person name="Barry K.W."/>
            <person name="Cichocki N."/>
            <person name="Clum A."/>
            <person name="Dockter R.B."/>
            <person name="Hainaut M."/>
            <person name="Kuo R.C."/>
            <person name="LaButti K."/>
            <person name="Lindahl B.D."/>
            <person name="Lindquist E.A."/>
            <person name="Lipzen A."/>
            <person name="Khouja H.R."/>
            <person name="Magnuson J."/>
            <person name="Murat C."/>
            <person name="Ohm R.A."/>
            <person name="Singer S.W."/>
            <person name="Spatafora J.W."/>
            <person name="Wang M."/>
            <person name="Veneault-Fourrey C."/>
            <person name="Henrissat B."/>
            <person name="Grigoriev I.V."/>
            <person name="Martin F.M."/>
            <person name="Perotto S."/>
        </authorList>
    </citation>
    <scope>NUCLEOTIDE SEQUENCE [LARGE SCALE GENOMIC DNA]</scope>
    <source>
        <strain evidence="2 3">ATCC 22711</strain>
    </source>
</reference>
<protein>
    <submittedName>
        <fullName evidence="2">Uncharacterized protein</fullName>
    </submittedName>
</protein>
<keyword evidence="3" id="KW-1185">Reference proteome</keyword>